<keyword evidence="1" id="KW-1133">Transmembrane helix</keyword>
<evidence type="ECO:0000313" key="2">
    <source>
        <dbReference type="EMBL" id="KAH0899572.1"/>
    </source>
</evidence>
<evidence type="ECO:0000313" key="3">
    <source>
        <dbReference type="Proteomes" id="UP000824890"/>
    </source>
</evidence>
<evidence type="ECO:0000256" key="1">
    <source>
        <dbReference type="SAM" id="Phobius"/>
    </source>
</evidence>
<proteinExistence type="predicted"/>
<comment type="caution">
    <text evidence="2">The sequence shown here is derived from an EMBL/GenBank/DDBJ whole genome shotgun (WGS) entry which is preliminary data.</text>
</comment>
<feature type="transmembrane region" description="Helical" evidence="1">
    <location>
        <begin position="16"/>
        <end position="39"/>
    </location>
</feature>
<organism evidence="2 3">
    <name type="scientific">Brassica napus</name>
    <name type="common">Rape</name>
    <dbReference type="NCBI Taxonomy" id="3708"/>
    <lineage>
        <taxon>Eukaryota</taxon>
        <taxon>Viridiplantae</taxon>
        <taxon>Streptophyta</taxon>
        <taxon>Embryophyta</taxon>
        <taxon>Tracheophyta</taxon>
        <taxon>Spermatophyta</taxon>
        <taxon>Magnoliopsida</taxon>
        <taxon>eudicotyledons</taxon>
        <taxon>Gunneridae</taxon>
        <taxon>Pentapetalae</taxon>
        <taxon>rosids</taxon>
        <taxon>malvids</taxon>
        <taxon>Brassicales</taxon>
        <taxon>Brassicaceae</taxon>
        <taxon>Brassiceae</taxon>
        <taxon>Brassica</taxon>
    </lineage>
</organism>
<dbReference type="EMBL" id="JAGKQM010000012">
    <property type="protein sequence ID" value="KAH0899572.1"/>
    <property type="molecule type" value="Genomic_DNA"/>
</dbReference>
<keyword evidence="3" id="KW-1185">Reference proteome</keyword>
<protein>
    <submittedName>
        <fullName evidence="2">Uncharacterized protein</fullName>
    </submittedName>
</protein>
<name>A0ABQ8B4X7_BRANA</name>
<gene>
    <name evidence="2" type="ORF">HID58_049140</name>
</gene>
<keyword evidence="1" id="KW-0812">Transmembrane</keyword>
<keyword evidence="1" id="KW-0472">Membrane</keyword>
<dbReference type="Proteomes" id="UP000824890">
    <property type="component" value="Unassembled WGS sequence"/>
</dbReference>
<reference evidence="2 3" key="1">
    <citation type="submission" date="2021-05" db="EMBL/GenBank/DDBJ databases">
        <title>Genome Assembly of Synthetic Allotetraploid Brassica napus Reveals Homoeologous Exchanges between Subgenomes.</title>
        <authorList>
            <person name="Davis J.T."/>
        </authorList>
    </citation>
    <scope>NUCLEOTIDE SEQUENCE [LARGE SCALE GENOMIC DNA]</scope>
    <source>
        <strain evidence="3">cv. Da-Ae</strain>
        <tissue evidence="2">Seedling</tissue>
    </source>
</reference>
<accession>A0ABQ8B4X7</accession>
<sequence>MMYKLLEIYLTGSLSTWAYVVILVYTSDKLLTELFFFFCRRRVKSIPKYAAAQFYVDKCFANDKGKEYSGIKAFVRLTWVYPLSKTMYINRL</sequence>